<dbReference type="RefSeq" id="WP_350274355.1">
    <property type="nucleotide sequence ID" value="NZ_CP158165.1"/>
</dbReference>
<organism evidence="2">
    <name type="scientific">Kribbella sp. HUAS MG21</name>
    <dbReference type="NCBI Taxonomy" id="3160966"/>
    <lineage>
        <taxon>Bacteria</taxon>
        <taxon>Bacillati</taxon>
        <taxon>Actinomycetota</taxon>
        <taxon>Actinomycetes</taxon>
        <taxon>Propionibacteriales</taxon>
        <taxon>Kribbellaceae</taxon>
        <taxon>Kribbella</taxon>
    </lineage>
</organism>
<dbReference type="InterPro" id="IPR002052">
    <property type="entry name" value="DNA_methylase_N6_adenine_CS"/>
</dbReference>
<dbReference type="PANTHER" id="PTHR14911:SF13">
    <property type="entry name" value="TRNA (GUANINE(6)-N2)-METHYLTRANSFERASE THUMP3"/>
    <property type="match status" value="1"/>
</dbReference>
<evidence type="ECO:0000259" key="1">
    <source>
        <dbReference type="Pfam" id="PF01170"/>
    </source>
</evidence>
<dbReference type="PRINTS" id="PR00507">
    <property type="entry name" value="N12N6MTFRASE"/>
</dbReference>
<keyword evidence="2" id="KW-0489">Methyltransferase</keyword>
<dbReference type="InterPro" id="IPR029063">
    <property type="entry name" value="SAM-dependent_MTases_sf"/>
</dbReference>
<reference evidence="2" key="1">
    <citation type="submission" date="2024-06" db="EMBL/GenBank/DDBJ databases">
        <title>Kribbella sp. strain HUAS MG21 genome sequences.</title>
        <authorList>
            <person name="Mo P."/>
        </authorList>
    </citation>
    <scope>NUCLEOTIDE SEQUENCE</scope>
    <source>
        <strain evidence="2">HUAS MG21</strain>
    </source>
</reference>
<dbReference type="GO" id="GO:0016423">
    <property type="term" value="F:tRNA (guanine) methyltransferase activity"/>
    <property type="evidence" value="ECO:0007669"/>
    <property type="project" value="TreeGrafter"/>
</dbReference>
<accession>A0AAU7T3Q0</accession>
<dbReference type="AlphaFoldDB" id="A0AAU7T3Q0"/>
<dbReference type="PANTHER" id="PTHR14911">
    <property type="entry name" value="THUMP DOMAIN-CONTAINING"/>
    <property type="match status" value="1"/>
</dbReference>
<feature type="domain" description="Ribosomal RNA large subunit methyltransferase K/L-like methyltransferase" evidence="1">
    <location>
        <begin position="163"/>
        <end position="272"/>
    </location>
</feature>
<dbReference type="PROSITE" id="PS00092">
    <property type="entry name" value="N6_MTASE"/>
    <property type="match status" value="1"/>
</dbReference>
<proteinExistence type="predicted"/>
<evidence type="ECO:0000313" key="2">
    <source>
        <dbReference type="EMBL" id="XBV21496.1"/>
    </source>
</evidence>
<protein>
    <submittedName>
        <fullName evidence="2">Methyltransferase domain-containing protein</fullName>
    </submittedName>
</protein>
<dbReference type="GO" id="GO:0030488">
    <property type="term" value="P:tRNA methylation"/>
    <property type="evidence" value="ECO:0007669"/>
    <property type="project" value="TreeGrafter"/>
</dbReference>
<dbReference type="InterPro" id="IPR000241">
    <property type="entry name" value="RlmKL-like_Mtase"/>
</dbReference>
<dbReference type="EMBL" id="CP158165">
    <property type="protein sequence ID" value="XBV21496.1"/>
    <property type="molecule type" value="Genomic_DNA"/>
</dbReference>
<dbReference type="Pfam" id="PF01170">
    <property type="entry name" value="UPF0020"/>
    <property type="match status" value="1"/>
</dbReference>
<keyword evidence="2" id="KW-0808">Transferase</keyword>
<sequence>MRSALVLVRVVAGLEWLAAEEVAAAGHRVVEVSKRLVVVEPSSDAIVERPPRVADDLFVVSGAAVDPGRTKAGLVAAVGAAELACEREAAFAVSASFVGVRNFNRFDIEDLVGERIARLTGARYHSRRGGAVPPEERVEWRVVLDGKTFWIARRPYGVPLHRRAWRTRTVPGSLHPPVAAAMARLAGLAPGQDVLDPFCGAGTLLLEAQLLEPRARYVGLDRDPAALAAARDNAAARANAPSGGLTWVRADTRRLTGAADRIVTNPPWNRRVRIGDIAPYLRAWRRVLDGRLVALLTPEQAAALGRGWRIEARYDVAVAGRHPVIVVAEVSPG</sequence>
<dbReference type="Gene3D" id="3.40.50.150">
    <property type="entry name" value="Vaccinia Virus protein VP39"/>
    <property type="match status" value="1"/>
</dbReference>
<dbReference type="SUPFAM" id="SSF53335">
    <property type="entry name" value="S-adenosyl-L-methionine-dependent methyltransferases"/>
    <property type="match status" value="1"/>
</dbReference>
<dbReference type="GO" id="GO:0003676">
    <property type="term" value="F:nucleic acid binding"/>
    <property type="evidence" value="ECO:0007669"/>
    <property type="project" value="InterPro"/>
</dbReference>
<gene>
    <name evidence="2" type="ORF">ABN611_23350</name>
</gene>
<dbReference type="CDD" id="cd02440">
    <property type="entry name" value="AdoMet_MTases"/>
    <property type="match status" value="1"/>
</dbReference>
<name>A0AAU7T3Q0_9ACTN</name>